<dbReference type="Gene3D" id="3.20.20.80">
    <property type="entry name" value="Glycosidases"/>
    <property type="match status" value="1"/>
</dbReference>
<dbReference type="PRINTS" id="PR00131">
    <property type="entry name" value="GLHYDRLASE1"/>
</dbReference>
<accession>A0AAW2U3X0</accession>
<sequence>MNEPFSFTNGGYDGGFIGNLAPGRCSSRDVCAQGDSATEPYIVAHHLLLAHAAAVRLYKEKYQSIQKGEIGIALVTHWMVPYSSSKLDVQAAQRALDFVYGWFINPLVYGGYPRIMRSLVRNRLPKFTKEQSVMLKGSFDFIGLNYYTGNYAVHIFSQDENISSTTDKRVHLSTDINGVSIGKPTGVSIFFDYPRGLHDLLVYTKERYNNPTIYVTENGMGDVNNSTNKHAIEDIQRVNFYTGHLRAVRNAIKQGVRVKGFIAWSFLDTFEWGSGYTQRFGICYVDFKNKLKRIPKKSAIWFKNFLNAK</sequence>
<evidence type="ECO:0000313" key="4">
    <source>
        <dbReference type="EMBL" id="KAL0411195.1"/>
    </source>
</evidence>
<feature type="active site" description="Nucleophile" evidence="2">
    <location>
        <position position="217"/>
    </location>
</feature>
<comment type="similarity">
    <text evidence="1 3">Belongs to the glycosyl hydrolase 1 family.</text>
</comment>
<evidence type="ECO:0000256" key="3">
    <source>
        <dbReference type="RuleBase" id="RU003690"/>
    </source>
</evidence>
<evidence type="ECO:0000256" key="2">
    <source>
        <dbReference type="PROSITE-ProRule" id="PRU10055"/>
    </source>
</evidence>
<organism evidence="4">
    <name type="scientific">Sesamum latifolium</name>
    <dbReference type="NCBI Taxonomy" id="2727402"/>
    <lineage>
        <taxon>Eukaryota</taxon>
        <taxon>Viridiplantae</taxon>
        <taxon>Streptophyta</taxon>
        <taxon>Embryophyta</taxon>
        <taxon>Tracheophyta</taxon>
        <taxon>Spermatophyta</taxon>
        <taxon>Magnoliopsida</taxon>
        <taxon>eudicotyledons</taxon>
        <taxon>Gunneridae</taxon>
        <taxon>Pentapetalae</taxon>
        <taxon>asterids</taxon>
        <taxon>lamiids</taxon>
        <taxon>Lamiales</taxon>
        <taxon>Pedaliaceae</taxon>
        <taxon>Sesamum</taxon>
    </lineage>
</organism>
<dbReference type="EMBL" id="JACGWN010000013">
    <property type="protein sequence ID" value="KAL0411195.1"/>
    <property type="molecule type" value="Genomic_DNA"/>
</dbReference>
<protein>
    <submittedName>
        <fullName evidence="4">Beta-glucosidase 24</fullName>
    </submittedName>
</protein>
<dbReference type="InterPro" id="IPR017853">
    <property type="entry name" value="GH"/>
</dbReference>
<dbReference type="AlphaFoldDB" id="A0AAW2U3X0"/>
<comment type="caution">
    <text evidence="4">The sequence shown here is derived from an EMBL/GenBank/DDBJ whole genome shotgun (WGS) entry which is preliminary data.</text>
</comment>
<proteinExistence type="inferred from homology"/>
<gene>
    <name evidence="4" type="ORF">Slati_3709200</name>
</gene>
<reference evidence="4" key="2">
    <citation type="journal article" date="2024" name="Plant">
        <title>Genomic evolution and insights into agronomic trait innovations of Sesamum species.</title>
        <authorList>
            <person name="Miao H."/>
            <person name="Wang L."/>
            <person name="Qu L."/>
            <person name="Liu H."/>
            <person name="Sun Y."/>
            <person name="Le M."/>
            <person name="Wang Q."/>
            <person name="Wei S."/>
            <person name="Zheng Y."/>
            <person name="Lin W."/>
            <person name="Duan Y."/>
            <person name="Cao H."/>
            <person name="Xiong S."/>
            <person name="Wang X."/>
            <person name="Wei L."/>
            <person name="Li C."/>
            <person name="Ma Q."/>
            <person name="Ju M."/>
            <person name="Zhao R."/>
            <person name="Li G."/>
            <person name="Mu C."/>
            <person name="Tian Q."/>
            <person name="Mei H."/>
            <person name="Zhang T."/>
            <person name="Gao T."/>
            <person name="Zhang H."/>
        </authorList>
    </citation>
    <scope>NUCLEOTIDE SEQUENCE</scope>
    <source>
        <strain evidence="4">KEN1</strain>
    </source>
</reference>
<evidence type="ECO:0000256" key="1">
    <source>
        <dbReference type="ARBA" id="ARBA00010838"/>
    </source>
</evidence>
<reference evidence="4" key="1">
    <citation type="submission" date="2020-06" db="EMBL/GenBank/DDBJ databases">
        <authorList>
            <person name="Li T."/>
            <person name="Hu X."/>
            <person name="Zhang T."/>
            <person name="Song X."/>
            <person name="Zhang H."/>
            <person name="Dai N."/>
            <person name="Sheng W."/>
            <person name="Hou X."/>
            <person name="Wei L."/>
        </authorList>
    </citation>
    <scope>NUCLEOTIDE SEQUENCE</scope>
    <source>
        <strain evidence="4">KEN1</strain>
        <tissue evidence="4">Leaf</tissue>
    </source>
</reference>
<dbReference type="InterPro" id="IPR001360">
    <property type="entry name" value="Glyco_hydro_1"/>
</dbReference>
<dbReference type="SUPFAM" id="SSF51445">
    <property type="entry name" value="(Trans)glycosidases"/>
    <property type="match status" value="1"/>
</dbReference>
<dbReference type="PROSITE" id="PS00572">
    <property type="entry name" value="GLYCOSYL_HYDROL_F1_1"/>
    <property type="match status" value="1"/>
</dbReference>
<dbReference type="PANTHER" id="PTHR10353">
    <property type="entry name" value="GLYCOSYL HYDROLASE"/>
    <property type="match status" value="1"/>
</dbReference>
<dbReference type="PANTHER" id="PTHR10353:SF318">
    <property type="entry name" value="BETA-GLUCOSIDASE 31-RELATED"/>
    <property type="match status" value="1"/>
</dbReference>
<dbReference type="GO" id="GO:0008422">
    <property type="term" value="F:beta-glucosidase activity"/>
    <property type="evidence" value="ECO:0007669"/>
    <property type="project" value="TreeGrafter"/>
</dbReference>
<dbReference type="GO" id="GO:0005975">
    <property type="term" value="P:carbohydrate metabolic process"/>
    <property type="evidence" value="ECO:0007669"/>
    <property type="project" value="InterPro"/>
</dbReference>
<dbReference type="InterPro" id="IPR018120">
    <property type="entry name" value="Glyco_hydro_1_AS"/>
</dbReference>
<name>A0AAW2U3X0_9LAMI</name>
<dbReference type="Pfam" id="PF00232">
    <property type="entry name" value="Glyco_hydro_1"/>
    <property type="match status" value="1"/>
</dbReference>